<dbReference type="PANTHER" id="PTHR30480">
    <property type="entry name" value="BETA-HEXOSAMINIDASE-RELATED"/>
    <property type="match status" value="1"/>
</dbReference>
<keyword evidence="2 5" id="KW-0378">Hydrolase</keyword>
<dbReference type="RefSeq" id="WP_203940385.1">
    <property type="nucleotide sequence ID" value="NZ_BAAAGJ010000011.1"/>
</dbReference>
<dbReference type="InterPro" id="IPR001764">
    <property type="entry name" value="Glyco_hydro_3_N"/>
</dbReference>
<dbReference type="InterPro" id="IPR017853">
    <property type="entry name" value="GH"/>
</dbReference>
<comment type="caution">
    <text evidence="5">The sequence shown here is derived from an EMBL/GenBank/DDBJ whole genome shotgun (WGS) entry which is preliminary data.</text>
</comment>
<dbReference type="PANTHER" id="PTHR30480:SF16">
    <property type="entry name" value="GLYCOSIDE HYDROLASE FAMILY 3 DOMAIN PROTEIN"/>
    <property type="match status" value="1"/>
</dbReference>
<dbReference type="Proteomes" id="UP000652013">
    <property type="component" value="Unassembled WGS sequence"/>
</dbReference>
<dbReference type="EMBL" id="BOOY01000032">
    <property type="protein sequence ID" value="GIJ05166.1"/>
    <property type="molecule type" value="Genomic_DNA"/>
</dbReference>
<reference evidence="5" key="1">
    <citation type="submission" date="2021-01" db="EMBL/GenBank/DDBJ databases">
        <title>Whole genome shotgun sequence of Spirilliplanes yamanashiensis NBRC 15828.</title>
        <authorList>
            <person name="Komaki H."/>
            <person name="Tamura T."/>
        </authorList>
    </citation>
    <scope>NUCLEOTIDE SEQUENCE</scope>
    <source>
        <strain evidence="5">NBRC 15828</strain>
    </source>
</reference>
<sequence length="520" mass="53345">MPDQHGDLTELAAAVLQPGFVGTTAPDWVRRWIGDGLGGIALFARNVQSPAQVAALTAQLRAERPDVIVAIDEEAGDVTRFESQLGSSRPGNLALGAIDDAALTEEVARDLGTDLANAGITLDYAPDADVNCNPDNPVIGVRSFGADPQLVARHSSAFIRGLQAAGVAACAKHFPGHGDTAVDSHHDLPVIPRSRAELEECELIPFRAAIAAGSMAIMTGHLAIPALDPVLPATLSRRILHDLLRVELGYDGVIITDGIEMQGVRRAYGLEGATVKALAAGADAICVGGDHADERTAIALRDAIVAAVRSGELPEARLVDAAARVRRLAAWTLQTQTAVGSRAVADAAADLAGAPAGELASVIGLGAARRAIKVTVAEGAVPPPLTGAPHVVEFAPPINFAIGPETPWGVAGELAELLPGTTTVRLSAAELEGRPDMAAPVLAGAAGRPLVLVVRDAHRHPWIADTLRHVLSVRPDAIVVEMGLPASITGGVHLATFGATRACGRAAAEVLAGASVGVPA</sequence>
<dbReference type="Pfam" id="PF00933">
    <property type="entry name" value="Glyco_hydro_3"/>
    <property type="match status" value="1"/>
</dbReference>
<dbReference type="Gene3D" id="3.20.20.300">
    <property type="entry name" value="Glycoside hydrolase, family 3, N-terminal domain"/>
    <property type="match status" value="1"/>
</dbReference>
<dbReference type="GO" id="GO:0004553">
    <property type="term" value="F:hydrolase activity, hydrolyzing O-glycosyl compounds"/>
    <property type="evidence" value="ECO:0007669"/>
    <property type="project" value="InterPro"/>
</dbReference>
<dbReference type="InterPro" id="IPR050226">
    <property type="entry name" value="NagZ_Beta-hexosaminidase"/>
</dbReference>
<dbReference type="GO" id="GO:0005975">
    <property type="term" value="P:carbohydrate metabolic process"/>
    <property type="evidence" value="ECO:0007669"/>
    <property type="project" value="InterPro"/>
</dbReference>
<organism evidence="5 6">
    <name type="scientific">Spirilliplanes yamanashiensis</name>
    <dbReference type="NCBI Taxonomy" id="42233"/>
    <lineage>
        <taxon>Bacteria</taxon>
        <taxon>Bacillati</taxon>
        <taxon>Actinomycetota</taxon>
        <taxon>Actinomycetes</taxon>
        <taxon>Micromonosporales</taxon>
        <taxon>Micromonosporaceae</taxon>
        <taxon>Spirilliplanes</taxon>
    </lineage>
</organism>
<protein>
    <submittedName>
        <fullName evidence="5">Hydrolase</fullName>
    </submittedName>
</protein>
<feature type="domain" description="Glycoside hydrolase family 3 N-terminal" evidence="4">
    <location>
        <begin position="36"/>
        <end position="328"/>
    </location>
</feature>
<evidence type="ECO:0000256" key="2">
    <source>
        <dbReference type="ARBA" id="ARBA00022801"/>
    </source>
</evidence>
<name>A0A8J3YAP5_9ACTN</name>
<dbReference type="SUPFAM" id="SSF51445">
    <property type="entry name" value="(Trans)glycosidases"/>
    <property type="match status" value="1"/>
</dbReference>
<keyword evidence="6" id="KW-1185">Reference proteome</keyword>
<dbReference type="InterPro" id="IPR036962">
    <property type="entry name" value="Glyco_hydro_3_N_sf"/>
</dbReference>
<evidence type="ECO:0000256" key="1">
    <source>
        <dbReference type="ARBA" id="ARBA00005336"/>
    </source>
</evidence>
<proteinExistence type="inferred from homology"/>
<dbReference type="AlphaFoldDB" id="A0A8J3YAP5"/>
<dbReference type="FunFam" id="3.20.20.300:FF:000018">
    <property type="entry name" value="Sugar hydrolase"/>
    <property type="match status" value="1"/>
</dbReference>
<evidence type="ECO:0000313" key="6">
    <source>
        <dbReference type="Proteomes" id="UP000652013"/>
    </source>
</evidence>
<evidence type="ECO:0000313" key="5">
    <source>
        <dbReference type="EMBL" id="GIJ05166.1"/>
    </source>
</evidence>
<accession>A0A8J3YAP5</accession>
<evidence type="ECO:0000256" key="3">
    <source>
        <dbReference type="ARBA" id="ARBA00023295"/>
    </source>
</evidence>
<keyword evidence="3" id="KW-0326">Glycosidase</keyword>
<evidence type="ECO:0000259" key="4">
    <source>
        <dbReference type="Pfam" id="PF00933"/>
    </source>
</evidence>
<dbReference type="GO" id="GO:0009254">
    <property type="term" value="P:peptidoglycan turnover"/>
    <property type="evidence" value="ECO:0007669"/>
    <property type="project" value="TreeGrafter"/>
</dbReference>
<comment type="similarity">
    <text evidence="1">Belongs to the glycosyl hydrolase 3 family.</text>
</comment>
<gene>
    <name evidence="5" type="ORF">Sya03_45180</name>
</gene>